<keyword evidence="5" id="KW-1185">Reference proteome</keyword>
<evidence type="ECO:0000256" key="1">
    <source>
        <dbReference type="SAM" id="MobiDB-lite"/>
    </source>
</evidence>
<keyword evidence="2" id="KW-1133">Transmembrane helix</keyword>
<dbReference type="HOGENOM" id="CLU_520692_0_0_1"/>
<proteinExistence type="predicted"/>
<dbReference type="GO" id="GO:0048858">
    <property type="term" value="P:cell projection morphogenesis"/>
    <property type="evidence" value="ECO:0000318"/>
    <property type="project" value="GO_Central"/>
</dbReference>
<dbReference type="EMBL" id="AHAT01031626">
    <property type="status" value="NOT_ANNOTATED_CDS"/>
    <property type="molecule type" value="Genomic_DNA"/>
</dbReference>
<feature type="compositionally biased region" description="Basic and acidic residues" evidence="1">
    <location>
        <begin position="367"/>
        <end position="381"/>
    </location>
</feature>
<reference evidence="4" key="3">
    <citation type="submission" date="2025-09" db="UniProtKB">
        <authorList>
            <consortium name="Ensembl"/>
        </authorList>
    </citation>
    <scope>IDENTIFICATION</scope>
</reference>
<sequence>TGSAKPFALALRSSRRPREGREDLQGGGTASPGLTEISPDSAEKDHLLEVQPGGGLPTVPSSEILLDFKGQDEEVELLHTDQPWQGAKGDVDFTVLFEQQSTSPPARPPSTTPRDVLTVEYYDPSAHARELPTPSPEPAAHELQGQPTSWSLPDGYDYLTPYEESYSTTELYPDEDQFTTVDLQDENDPSPPPSPSPSPSTGPPEDMLPSGAEEVESPAMPGVPGAANATECRVGYVRHNATCRSLCDFFPSYCFNGGQCYLVEGTGVFCRCNVQDYIWHKGSRCESVITEFQVMCMAIGAAALMVLLLFMITVFFAKKLHLLKTENSKLRKRSKYRPPSEQHNDNFSLSTIAEGSHPNDDPNAQNKLEDPVKALPPKEEEPLNIQNSLTPKHENNKASGEDNAEQAGVTIDVELHIPKHAKVLPPSSPPKRYSVYLYKVPHSAEQRDGCSPHSTKSLPPTPRKRAQQHKGRISTP</sequence>
<feature type="domain" description="Neural chondroitin sulphate proteoglycan cytoplasmic" evidence="3">
    <location>
        <begin position="360"/>
        <end position="406"/>
    </location>
</feature>
<dbReference type="Ensembl" id="ENSLOCT00000005239.1">
    <property type="protein sequence ID" value="ENSLOCP00000005231.1"/>
    <property type="gene ID" value="ENSLOCG00000004381.1"/>
</dbReference>
<feature type="compositionally biased region" description="Pro residues" evidence="1">
    <location>
        <begin position="189"/>
        <end position="202"/>
    </location>
</feature>
<keyword evidence="2" id="KW-0812">Transmembrane</keyword>
<evidence type="ECO:0000259" key="3">
    <source>
        <dbReference type="Pfam" id="PF06567"/>
    </source>
</evidence>
<dbReference type="Pfam" id="PF06567">
    <property type="entry name" value="Neural_ProG_Cyt"/>
    <property type="match status" value="2"/>
</dbReference>
<evidence type="ECO:0000313" key="4">
    <source>
        <dbReference type="Ensembl" id="ENSLOCP00000005231.1"/>
    </source>
</evidence>
<evidence type="ECO:0000256" key="2">
    <source>
        <dbReference type="SAM" id="Phobius"/>
    </source>
</evidence>
<feature type="compositionally biased region" description="Basic residues" evidence="1">
    <location>
        <begin position="462"/>
        <end position="476"/>
    </location>
</feature>
<organism evidence="4 5">
    <name type="scientific">Lepisosteus oculatus</name>
    <name type="common">Spotted gar</name>
    <dbReference type="NCBI Taxonomy" id="7918"/>
    <lineage>
        <taxon>Eukaryota</taxon>
        <taxon>Metazoa</taxon>
        <taxon>Chordata</taxon>
        <taxon>Craniata</taxon>
        <taxon>Vertebrata</taxon>
        <taxon>Euteleostomi</taxon>
        <taxon>Actinopterygii</taxon>
        <taxon>Neopterygii</taxon>
        <taxon>Holostei</taxon>
        <taxon>Semionotiformes</taxon>
        <taxon>Lepisosteidae</taxon>
        <taxon>Lepisosteus</taxon>
    </lineage>
</organism>
<dbReference type="PANTHER" id="PTHR15381:SF1">
    <property type="entry name" value="CHONDROITIN SULFATE PROTEOGLYCAN 5"/>
    <property type="match status" value="1"/>
</dbReference>
<feature type="region of interest" description="Disordered" evidence="1">
    <location>
        <begin position="181"/>
        <end position="222"/>
    </location>
</feature>
<dbReference type="InParanoid" id="W5MA22"/>
<dbReference type="GO" id="GO:0045202">
    <property type="term" value="C:synapse"/>
    <property type="evidence" value="ECO:0000318"/>
    <property type="project" value="GO_Central"/>
</dbReference>
<feature type="transmembrane region" description="Helical" evidence="2">
    <location>
        <begin position="292"/>
        <end position="317"/>
    </location>
</feature>
<reference evidence="4" key="2">
    <citation type="submission" date="2025-08" db="UniProtKB">
        <authorList>
            <consortium name="Ensembl"/>
        </authorList>
    </citation>
    <scope>IDENTIFICATION</scope>
</reference>
<evidence type="ECO:0000313" key="5">
    <source>
        <dbReference type="Proteomes" id="UP000018468"/>
    </source>
</evidence>
<feature type="compositionally biased region" description="Basic and acidic residues" evidence="1">
    <location>
        <begin position="391"/>
        <end position="400"/>
    </location>
</feature>
<name>W5MA22_LEPOC</name>
<feature type="region of interest" description="Disordered" evidence="1">
    <location>
        <begin position="331"/>
        <end position="403"/>
    </location>
</feature>
<protein>
    <submittedName>
        <fullName evidence="4">Chondroitin sulfate proteoglycan 5</fullName>
    </submittedName>
</protein>
<dbReference type="STRING" id="7918.ENSLOCP00000005231"/>
<dbReference type="AlphaFoldDB" id="W5MA22"/>
<dbReference type="InterPro" id="IPR009505">
    <property type="entry name" value="Neural_ProG_Cyt"/>
</dbReference>
<reference evidence="5" key="1">
    <citation type="submission" date="2011-12" db="EMBL/GenBank/DDBJ databases">
        <title>The Draft Genome of Lepisosteus oculatus.</title>
        <authorList>
            <consortium name="The Broad Institute Genome Assembly &amp; Analysis Group"/>
            <consortium name="Computational R&amp;D Group"/>
            <consortium name="and Sequencing Platform"/>
            <person name="Di Palma F."/>
            <person name="Alfoldi J."/>
            <person name="Johnson J."/>
            <person name="Berlin A."/>
            <person name="Gnerre S."/>
            <person name="Jaffe D."/>
            <person name="MacCallum I."/>
            <person name="Young S."/>
            <person name="Walker B.J."/>
            <person name="Lander E.S."/>
            <person name="Lindblad-Toh K."/>
        </authorList>
    </citation>
    <scope>NUCLEOTIDE SEQUENCE [LARGE SCALE GENOMIC DNA]</scope>
</reference>
<dbReference type="OMA" id="LGSERCC"/>
<dbReference type="PANTHER" id="PTHR15381">
    <property type="entry name" value="CHONDROITIN SULFATE PROTEOGLYCAN 5 -RELATED"/>
    <property type="match status" value="1"/>
</dbReference>
<feature type="region of interest" description="Disordered" evidence="1">
    <location>
        <begin position="1"/>
        <end position="62"/>
    </location>
</feature>
<keyword evidence="2" id="KW-0472">Membrane</keyword>
<dbReference type="Proteomes" id="UP000018468">
    <property type="component" value="Linkage group LG11"/>
</dbReference>
<dbReference type="eggNOG" id="ENOG502QXSB">
    <property type="taxonomic scope" value="Eukaryota"/>
</dbReference>
<dbReference type="GeneTree" id="ENSGT00440000034270"/>
<feature type="domain" description="Neural chondroitin sulphate proteoglycan cytoplasmic" evidence="3">
    <location>
        <begin position="320"/>
        <end position="359"/>
    </location>
</feature>
<feature type="region of interest" description="Disordered" evidence="1">
    <location>
        <begin position="123"/>
        <end position="156"/>
    </location>
</feature>
<accession>W5MA22</accession>
<dbReference type="Bgee" id="ENSLOCG00000004381">
    <property type="expression patterns" value="Expressed in camera-type eye and 9 other cell types or tissues"/>
</dbReference>
<feature type="region of interest" description="Disordered" evidence="1">
    <location>
        <begin position="439"/>
        <end position="476"/>
    </location>
</feature>